<protein>
    <recommendedName>
        <fullName evidence="3">Sulfur carrier protein FdhD</fullName>
    </recommendedName>
</protein>
<organism evidence="4 5">
    <name type="scientific">Virgibacillus indicus</name>
    <dbReference type="NCBI Taxonomy" id="2024554"/>
    <lineage>
        <taxon>Bacteria</taxon>
        <taxon>Bacillati</taxon>
        <taxon>Bacillota</taxon>
        <taxon>Bacilli</taxon>
        <taxon>Bacillales</taxon>
        <taxon>Bacillaceae</taxon>
        <taxon>Virgibacillus</taxon>
    </lineage>
</organism>
<dbReference type="InterPro" id="IPR003786">
    <property type="entry name" value="FdhD"/>
</dbReference>
<dbReference type="GO" id="GO:0016783">
    <property type="term" value="F:sulfurtransferase activity"/>
    <property type="evidence" value="ECO:0007669"/>
    <property type="project" value="InterPro"/>
</dbReference>
<dbReference type="RefSeq" id="WP_094884561.1">
    <property type="nucleotide sequence ID" value="NZ_NPMS01000002.1"/>
</dbReference>
<reference evidence="4 5" key="1">
    <citation type="submission" date="2017-08" db="EMBL/GenBank/DDBJ databases">
        <title>Virgibacillus indicus sp. nov. and Virgibacillus profoundi sp. nov, two moderately halophilic bacteria isolated from marine sediment by using the Microfluidic Streak Plate.</title>
        <authorList>
            <person name="Xu B."/>
            <person name="Hu B."/>
            <person name="Wang J."/>
            <person name="Zhu Y."/>
            <person name="Huang L."/>
            <person name="Du W."/>
            <person name="Huang Y."/>
        </authorList>
    </citation>
    <scope>NUCLEOTIDE SEQUENCE [LARGE SCALE GENOMIC DNA]</scope>
    <source>
        <strain evidence="4 5">IO3-P2-C2</strain>
    </source>
</reference>
<evidence type="ECO:0000256" key="3">
    <source>
        <dbReference type="HAMAP-Rule" id="MF_00187"/>
    </source>
</evidence>
<keyword evidence="5" id="KW-1185">Reference proteome</keyword>
<evidence type="ECO:0000313" key="4">
    <source>
        <dbReference type="EMBL" id="OZU89252.1"/>
    </source>
</evidence>
<dbReference type="PIRSF" id="PIRSF015626">
    <property type="entry name" value="FdhD"/>
    <property type="match status" value="1"/>
</dbReference>
<dbReference type="AlphaFoldDB" id="A0A265NB39"/>
<dbReference type="PANTHER" id="PTHR30592">
    <property type="entry name" value="FORMATE DEHYDROGENASE"/>
    <property type="match status" value="1"/>
</dbReference>
<dbReference type="GO" id="GO:0005737">
    <property type="term" value="C:cytoplasm"/>
    <property type="evidence" value="ECO:0007669"/>
    <property type="project" value="UniProtKB-SubCell"/>
</dbReference>
<feature type="binding site" evidence="3">
    <location>
        <begin position="245"/>
        <end position="250"/>
    </location>
    <ligand>
        <name>Mo-bis(molybdopterin guanine dinucleotide)</name>
        <dbReference type="ChEBI" id="CHEBI:60539"/>
    </ligand>
</feature>
<comment type="caution">
    <text evidence="4">The sequence shown here is derived from an EMBL/GenBank/DDBJ whole genome shotgun (WGS) entry which is preliminary data.</text>
</comment>
<dbReference type="InterPro" id="IPR016193">
    <property type="entry name" value="Cytidine_deaminase-like"/>
</dbReference>
<keyword evidence="1 3" id="KW-0963">Cytoplasm</keyword>
<dbReference type="GO" id="GO:0006777">
    <property type="term" value="P:Mo-molybdopterin cofactor biosynthetic process"/>
    <property type="evidence" value="ECO:0007669"/>
    <property type="project" value="UniProtKB-UniRule"/>
</dbReference>
<dbReference type="PANTHER" id="PTHR30592:SF1">
    <property type="entry name" value="SULFUR CARRIER PROTEIN FDHD"/>
    <property type="match status" value="1"/>
</dbReference>
<feature type="active site" description="Cysteine persulfide intermediate" evidence="3">
    <location>
        <position position="107"/>
    </location>
</feature>
<dbReference type="NCBIfam" id="TIGR00129">
    <property type="entry name" value="fdhD_narQ"/>
    <property type="match status" value="1"/>
</dbReference>
<name>A0A265NB39_9BACI</name>
<evidence type="ECO:0000313" key="5">
    <source>
        <dbReference type="Proteomes" id="UP000216498"/>
    </source>
</evidence>
<dbReference type="OrthoDB" id="9782042at2"/>
<dbReference type="HAMAP" id="MF_00187">
    <property type="entry name" value="FdhD"/>
    <property type="match status" value="1"/>
</dbReference>
<dbReference type="Gene3D" id="3.10.20.10">
    <property type="match status" value="1"/>
</dbReference>
<dbReference type="Gene3D" id="3.40.140.10">
    <property type="entry name" value="Cytidine Deaminase, domain 2"/>
    <property type="match status" value="1"/>
</dbReference>
<gene>
    <name evidence="3" type="primary">fdhD</name>
    <name evidence="4" type="ORF">CIL03_05915</name>
</gene>
<keyword evidence="2 3" id="KW-0501">Molybdenum cofactor biosynthesis</keyword>
<proteinExistence type="inferred from homology"/>
<accession>A0A265NB39</accession>
<dbReference type="GO" id="GO:0097163">
    <property type="term" value="F:sulfur carrier activity"/>
    <property type="evidence" value="ECO:0007669"/>
    <property type="project" value="UniProtKB-UniRule"/>
</dbReference>
<comment type="function">
    <text evidence="3">Required for formate dehydrogenase (FDH) activity. Acts as a sulfur carrier protein that transfers sulfur from IscS to the molybdenum cofactor prior to its insertion into FDH.</text>
</comment>
<comment type="similarity">
    <text evidence="3">Belongs to the FdhD family.</text>
</comment>
<sequence>MYDAKRNDWEVIRFKGNSLSIENEEIATEFPLTIILNGEEFATMVCSPSNLHELLVGFLASEGIIRFYDEINRITIDEERGFAYIEIPKSLETIEYDHSKRFIGSCCGKSRQFYFKSDVKTAKTIVSRLSISVDQCYALMEQLQDRSKQFLRTGGVHNAALCTPDEVLMLRTDIGRHNALDKLYGRIIEDRIPLSDKLIVFSGRISSEVLLKISKIGVGILISKSAPTDLALRLAEDLQITAVGFARGNKLNVYTHPSRIVEANRK</sequence>
<dbReference type="Pfam" id="PF02634">
    <property type="entry name" value="FdhD-NarQ"/>
    <property type="match status" value="1"/>
</dbReference>
<evidence type="ECO:0000256" key="2">
    <source>
        <dbReference type="ARBA" id="ARBA00023150"/>
    </source>
</evidence>
<comment type="subcellular location">
    <subcellularLocation>
        <location evidence="3">Cytoplasm</location>
    </subcellularLocation>
</comment>
<dbReference type="SUPFAM" id="SSF53927">
    <property type="entry name" value="Cytidine deaminase-like"/>
    <property type="match status" value="1"/>
</dbReference>
<dbReference type="Proteomes" id="UP000216498">
    <property type="component" value="Unassembled WGS sequence"/>
</dbReference>
<evidence type="ECO:0000256" key="1">
    <source>
        <dbReference type="ARBA" id="ARBA00022490"/>
    </source>
</evidence>
<dbReference type="EMBL" id="NPMS01000002">
    <property type="protein sequence ID" value="OZU89252.1"/>
    <property type="molecule type" value="Genomic_DNA"/>
</dbReference>